<feature type="compositionally biased region" description="Polar residues" evidence="1">
    <location>
        <begin position="90"/>
        <end position="100"/>
    </location>
</feature>
<sequence length="223" mass="24809">MGAGSSKPGGSPGTRHIFTSETPVQFSSNLVEALQSSSETDASRAKSLELHIQARVTEELERLRHREHQTLEEIEKRLTEERLPSGKTPAPSSSYSNPLGSLNLDAPRIPFAGREFDPPTTSVPPEPGLSAENITTISQPHHSAVDQDPSRESVLKEIERLREKLESRKKLVDLDEGVERAKAKVTSCLRINDRRPLDCWKEVAIFKQEVAKLERIFVDKVVG</sequence>
<evidence type="ECO:0008006" key="4">
    <source>
        <dbReference type="Google" id="ProtNLM"/>
    </source>
</evidence>
<name>A0A232M2V0_9EURO</name>
<protein>
    <recommendedName>
        <fullName evidence="4">Altered inheritance of mitochondria protein 13, mitochondrial</fullName>
    </recommendedName>
</protein>
<feature type="compositionally biased region" description="Basic and acidic residues" evidence="1">
    <location>
        <begin position="61"/>
        <end position="84"/>
    </location>
</feature>
<gene>
    <name evidence="2" type="ORF">Egran_01569</name>
</gene>
<evidence type="ECO:0000313" key="3">
    <source>
        <dbReference type="Proteomes" id="UP000243515"/>
    </source>
</evidence>
<evidence type="ECO:0000256" key="1">
    <source>
        <dbReference type="SAM" id="MobiDB-lite"/>
    </source>
</evidence>
<comment type="caution">
    <text evidence="2">The sequence shown here is derived from an EMBL/GenBank/DDBJ whole genome shotgun (WGS) entry which is preliminary data.</text>
</comment>
<keyword evidence="3" id="KW-1185">Reference proteome</keyword>
<feature type="region of interest" description="Disordered" evidence="1">
    <location>
        <begin position="61"/>
        <end position="133"/>
    </location>
</feature>
<accession>A0A232M2V0</accession>
<dbReference type="Proteomes" id="UP000243515">
    <property type="component" value="Unassembled WGS sequence"/>
</dbReference>
<reference evidence="2 3" key="1">
    <citation type="journal article" date="2015" name="Environ. Microbiol.">
        <title>Metagenome sequence of Elaphomyces granulatus from sporocarp tissue reveals Ascomycota ectomycorrhizal fingerprints of genome expansion and a Proteobacteria-rich microbiome.</title>
        <authorList>
            <person name="Quandt C.A."/>
            <person name="Kohler A."/>
            <person name="Hesse C.N."/>
            <person name="Sharpton T.J."/>
            <person name="Martin F."/>
            <person name="Spatafora J.W."/>
        </authorList>
    </citation>
    <scope>NUCLEOTIDE SEQUENCE [LARGE SCALE GENOMIC DNA]</scope>
    <source>
        <strain evidence="2 3">OSC145934</strain>
    </source>
</reference>
<dbReference type="InterPro" id="IPR012471">
    <property type="entry name" value="DUF1690"/>
</dbReference>
<dbReference type="Pfam" id="PF07956">
    <property type="entry name" value="DUF1690"/>
    <property type="match status" value="2"/>
</dbReference>
<feature type="region of interest" description="Disordered" evidence="1">
    <location>
        <begin position="1"/>
        <end position="22"/>
    </location>
</feature>
<dbReference type="OrthoDB" id="5544375at2759"/>
<dbReference type="AlphaFoldDB" id="A0A232M2V0"/>
<organism evidence="2 3">
    <name type="scientific">Elaphomyces granulatus</name>
    <dbReference type="NCBI Taxonomy" id="519963"/>
    <lineage>
        <taxon>Eukaryota</taxon>
        <taxon>Fungi</taxon>
        <taxon>Dikarya</taxon>
        <taxon>Ascomycota</taxon>
        <taxon>Pezizomycotina</taxon>
        <taxon>Eurotiomycetes</taxon>
        <taxon>Eurotiomycetidae</taxon>
        <taxon>Eurotiales</taxon>
        <taxon>Elaphomycetaceae</taxon>
        <taxon>Elaphomyces</taxon>
    </lineage>
</organism>
<proteinExistence type="predicted"/>
<dbReference type="EMBL" id="NPHW01002825">
    <property type="protein sequence ID" value="OXV10668.1"/>
    <property type="molecule type" value="Genomic_DNA"/>
</dbReference>
<evidence type="ECO:0000313" key="2">
    <source>
        <dbReference type="EMBL" id="OXV10668.1"/>
    </source>
</evidence>